<evidence type="ECO:0000256" key="1">
    <source>
        <dbReference type="ARBA" id="ARBA00038054"/>
    </source>
</evidence>
<evidence type="ECO:0000313" key="3">
    <source>
        <dbReference type="EMBL" id="ORX83368.1"/>
    </source>
</evidence>
<keyword evidence="4" id="KW-1185">Reference proteome</keyword>
<dbReference type="InterPro" id="IPR002563">
    <property type="entry name" value="Flavin_Rdtase-like_dom"/>
</dbReference>
<accession>A0A1Y1XCA9</accession>
<protein>
    <recommendedName>
        <fullName evidence="2">Flavin reductase like domain-containing protein</fullName>
    </recommendedName>
</protein>
<comment type="similarity">
    <text evidence="1">Belongs to the flavoredoxin family.</text>
</comment>
<reference evidence="3 4" key="2">
    <citation type="submission" date="2016-08" db="EMBL/GenBank/DDBJ databases">
        <title>Pervasive Adenine N6-methylation of Active Genes in Fungi.</title>
        <authorList>
            <consortium name="DOE Joint Genome Institute"/>
            <person name="Mondo S.J."/>
            <person name="Dannebaum R.O."/>
            <person name="Kuo R.C."/>
            <person name="Labutti K."/>
            <person name="Haridas S."/>
            <person name="Kuo A."/>
            <person name="Salamov A."/>
            <person name="Ahrendt S.R."/>
            <person name="Lipzen A."/>
            <person name="Sullivan W."/>
            <person name="Andreopoulos W.B."/>
            <person name="Clum A."/>
            <person name="Lindquist E."/>
            <person name="Daum C."/>
            <person name="Ramamoorthy G.K."/>
            <person name="Gryganskyi A."/>
            <person name="Culley D."/>
            <person name="Magnuson J.K."/>
            <person name="James T.Y."/>
            <person name="O'Malley M.A."/>
            <person name="Stajich J.E."/>
            <person name="Spatafora J.W."/>
            <person name="Visel A."/>
            <person name="Grigoriev I.V."/>
        </authorList>
    </citation>
    <scope>NUCLEOTIDE SEQUENCE [LARGE SCALE GENOMIC DNA]</scope>
    <source>
        <strain evidence="3 4">S4</strain>
    </source>
</reference>
<dbReference type="Proteomes" id="UP000193944">
    <property type="component" value="Unassembled WGS sequence"/>
</dbReference>
<dbReference type="AlphaFoldDB" id="A0A1Y1XCA9"/>
<feature type="domain" description="Flavin reductase like" evidence="2">
    <location>
        <begin position="16"/>
        <end position="78"/>
    </location>
</feature>
<gene>
    <name evidence="3" type="ORF">BCR32DRAFT_326421</name>
</gene>
<dbReference type="PANTHER" id="PTHR43567:SF5">
    <property type="entry name" value="HYPOTHETICAL CYTOSOLIC PROTEIN"/>
    <property type="match status" value="1"/>
</dbReference>
<dbReference type="PANTHER" id="PTHR43567">
    <property type="entry name" value="FLAVOREDOXIN-RELATED-RELATED"/>
    <property type="match status" value="1"/>
</dbReference>
<proteinExistence type="inferred from homology"/>
<dbReference type="GO" id="GO:0010181">
    <property type="term" value="F:FMN binding"/>
    <property type="evidence" value="ECO:0007669"/>
    <property type="project" value="InterPro"/>
</dbReference>
<comment type="caution">
    <text evidence="3">The sequence shown here is derived from an EMBL/GenBank/DDBJ whole genome shotgun (WGS) entry which is preliminary data.</text>
</comment>
<evidence type="ECO:0000259" key="2">
    <source>
        <dbReference type="Pfam" id="PF01613"/>
    </source>
</evidence>
<dbReference type="InterPro" id="IPR012349">
    <property type="entry name" value="Split_barrel_FMN-bd"/>
</dbReference>
<dbReference type="EMBL" id="MCFG01000074">
    <property type="protein sequence ID" value="ORX83368.1"/>
    <property type="molecule type" value="Genomic_DNA"/>
</dbReference>
<sequence length="103" mass="11809">MPINLGEFGTLWGKSVVTIYIKPSCYTHELLDQEEYFTLCFLPTWYYSALNILGSTSGRDTDKIKKSGLKPIELPNGVSYSVAEETFICKKLYKQTLIIYLRI</sequence>
<reference evidence="3 4" key="1">
    <citation type="submission" date="2016-08" db="EMBL/GenBank/DDBJ databases">
        <title>A Parts List for Fungal Cellulosomes Revealed by Comparative Genomics.</title>
        <authorList>
            <consortium name="DOE Joint Genome Institute"/>
            <person name="Haitjema C.H."/>
            <person name="Gilmore S.P."/>
            <person name="Henske J.K."/>
            <person name="Solomon K.V."/>
            <person name="De Groot R."/>
            <person name="Kuo A."/>
            <person name="Mondo S.J."/>
            <person name="Salamov A.A."/>
            <person name="Labutti K."/>
            <person name="Zhao Z."/>
            <person name="Chiniquy J."/>
            <person name="Barry K."/>
            <person name="Brewer H.M."/>
            <person name="Purvine S.O."/>
            <person name="Wright A.T."/>
            <person name="Boxma B."/>
            <person name="Van Alen T."/>
            <person name="Hackstein J.H."/>
            <person name="Baker S.E."/>
            <person name="Grigoriev I.V."/>
            <person name="O'Malley M.A."/>
        </authorList>
    </citation>
    <scope>NUCLEOTIDE SEQUENCE [LARGE SCALE GENOMIC DNA]</scope>
    <source>
        <strain evidence="3 4">S4</strain>
    </source>
</reference>
<dbReference type="Pfam" id="PF01613">
    <property type="entry name" value="Flavin_Reduct"/>
    <property type="match status" value="1"/>
</dbReference>
<name>A0A1Y1XCA9_9FUNG</name>
<dbReference type="OrthoDB" id="10545742at2759"/>
<evidence type="ECO:0000313" key="4">
    <source>
        <dbReference type="Proteomes" id="UP000193944"/>
    </source>
</evidence>
<organism evidence="3 4">
    <name type="scientific">Anaeromyces robustus</name>
    <dbReference type="NCBI Taxonomy" id="1754192"/>
    <lineage>
        <taxon>Eukaryota</taxon>
        <taxon>Fungi</taxon>
        <taxon>Fungi incertae sedis</taxon>
        <taxon>Chytridiomycota</taxon>
        <taxon>Chytridiomycota incertae sedis</taxon>
        <taxon>Neocallimastigomycetes</taxon>
        <taxon>Neocallimastigales</taxon>
        <taxon>Neocallimastigaceae</taxon>
        <taxon>Anaeromyces</taxon>
    </lineage>
</organism>
<dbReference type="Gene3D" id="2.30.110.10">
    <property type="entry name" value="Electron Transport, Fmn-binding Protein, Chain A"/>
    <property type="match status" value="1"/>
</dbReference>
<dbReference type="SUPFAM" id="SSF50475">
    <property type="entry name" value="FMN-binding split barrel"/>
    <property type="match status" value="1"/>
</dbReference>
<dbReference type="InterPro" id="IPR052174">
    <property type="entry name" value="Flavoredoxin"/>
</dbReference>